<name>A0A840CVR8_9BACT</name>
<protein>
    <recommendedName>
        <fullName evidence="2">DUF4296 domain-containing protein</fullName>
    </recommendedName>
</protein>
<dbReference type="PROSITE" id="PS51257">
    <property type="entry name" value="PROKAR_LIPOPROTEIN"/>
    <property type="match status" value="1"/>
</dbReference>
<reference evidence="3 4" key="1">
    <citation type="submission" date="2020-08" db="EMBL/GenBank/DDBJ databases">
        <title>Genomic Encyclopedia of Type Strains, Phase IV (KMG-IV): sequencing the most valuable type-strain genomes for metagenomic binning, comparative biology and taxonomic classification.</title>
        <authorList>
            <person name="Goeker M."/>
        </authorList>
    </citation>
    <scope>NUCLEOTIDE SEQUENCE [LARGE SCALE GENOMIC DNA]</scope>
    <source>
        <strain evidence="3 4">DSM 104969</strain>
    </source>
</reference>
<evidence type="ECO:0000313" key="3">
    <source>
        <dbReference type="EMBL" id="MBB4035903.1"/>
    </source>
</evidence>
<dbReference type="AlphaFoldDB" id="A0A840CVR8"/>
<dbReference type="InterPro" id="IPR025381">
    <property type="entry name" value="DUF4296"/>
</dbReference>
<gene>
    <name evidence="3" type="ORF">GGR21_001798</name>
</gene>
<dbReference type="EMBL" id="JACIEP010000005">
    <property type="protein sequence ID" value="MBB4035903.1"/>
    <property type="molecule type" value="Genomic_DNA"/>
</dbReference>
<comment type="caution">
    <text evidence="3">The sequence shown here is derived from an EMBL/GenBank/DDBJ whole genome shotgun (WGS) entry which is preliminary data.</text>
</comment>
<feature type="domain" description="DUF4296" evidence="2">
    <location>
        <begin position="22"/>
        <end position="105"/>
    </location>
</feature>
<dbReference type="Proteomes" id="UP000555103">
    <property type="component" value="Unassembled WGS sequence"/>
</dbReference>
<evidence type="ECO:0000313" key="4">
    <source>
        <dbReference type="Proteomes" id="UP000555103"/>
    </source>
</evidence>
<evidence type="ECO:0000259" key="2">
    <source>
        <dbReference type="Pfam" id="PF14129"/>
    </source>
</evidence>
<feature type="region of interest" description="Disordered" evidence="1">
    <location>
        <begin position="251"/>
        <end position="285"/>
    </location>
</feature>
<proteinExistence type="predicted"/>
<dbReference type="Pfam" id="PF14129">
    <property type="entry name" value="DUF4296"/>
    <property type="match status" value="1"/>
</dbReference>
<sequence>MKRIAILAFIILLVFGACSRRPRHVLPETKMVDVLIDIQLAQAIYTRDNQFNNDLKRDALIEGILKKHKITQAELDSSLVWYSDNIEYYETISDSVSSKLKARNNQLSALINTATGKNRPNSFIPTYFNLNQFTPVMAFDIDSFKIKNVDVPKFRLKFNVQGLSDLQQVEAAVFFRYKDTLINEVIPVEKNQLYVLDKPHLADSLLKSISGYVRLRNKVKGVPLNVALYNISYLDSLAVSAKTDSLSLHELPAHPTSVNRPANTAPAVEEAEVEAEAVSVEKNKD</sequence>
<organism evidence="3 4">
    <name type="scientific">Dysgonomonas hofstadii</name>
    <dbReference type="NCBI Taxonomy" id="637886"/>
    <lineage>
        <taxon>Bacteria</taxon>
        <taxon>Pseudomonadati</taxon>
        <taxon>Bacteroidota</taxon>
        <taxon>Bacteroidia</taxon>
        <taxon>Bacteroidales</taxon>
        <taxon>Dysgonomonadaceae</taxon>
        <taxon>Dysgonomonas</taxon>
    </lineage>
</organism>
<keyword evidence="4" id="KW-1185">Reference proteome</keyword>
<dbReference type="RefSeq" id="WP_183306813.1">
    <property type="nucleotide sequence ID" value="NZ_JACIEP010000005.1"/>
</dbReference>
<accession>A0A840CVR8</accession>
<evidence type="ECO:0000256" key="1">
    <source>
        <dbReference type="SAM" id="MobiDB-lite"/>
    </source>
</evidence>